<evidence type="ECO:0000256" key="2">
    <source>
        <dbReference type="ARBA" id="ARBA00022598"/>
    </source>
</evidence>
<dbReference type="RefSeq" id="WP_207562326.1">
    <property type="nucleotide sequence ID" value="NZ_CP046072.1"/>
</dbReference>
<dbReference type="Gene3D" id="3.30.470.20">
    <property type="entry name" value="ATP-grasp fold, B domain"/>
    <property type="match status" value="1"/>
</dbReference>
<protein>
    <submittedName>
        <fullName evidence="5">D-alanine--D-alanine ligase</fullName>
    </submittedName>
</protein>
<reference evidence="5" key="1">
    <citation type="submission" date="2019-11" db="EMBL/GenBank/DDBJ databases">
        <authorList>
            <person name="Kojima H."/>
        </authorList>
    </citation>
    <scope>NUCLEOTIDE SEQUENCE</scope>
    <source>
        <strain evidence="5">H1576</strain>
    </source>
</reference>
<dbReference type="AlphaFoldDB" id="A0A975AYU3"/>
<keyword evidence="3" id="KW-0067">ATP-binding</keyword>
<dbReference type="Proteomes" id="UP000671852">
    <property type="component" value="Chromosome"/>
</dbReference>
<evidence type="ECO:0000313" key="5">
    <source>
        <dbReference type="EMBL" id="QSZ41054.1"/>
    </source>
</evidence>
<evidence type="ECO:0000313" key="6">
    <source>
        <dbReference type="Proteomes" id="UP000671852"/>
    </source>
</evidence>
<dbReference type="InterPro" id="IPR011761">
    <property type="entry name" value="ATP-grasp"/>
</dbReference>
<keyword evidence="6" id="KW-1185">Reference proteome</keyword>
<organism evidence="5 6">
    <name type="scientific">Sulfurimonas aquatica</name>
    <dbReference type="NCBI Taxonomy" id="2672570"/>
    <lineage>
        <taxon>Bacteria</taxon>
        <taxon>Pseudomonadati</taxon>
        <taxon>Campylobacterota</taxon>
        <taxon>Epsilonproteobacteria</taxon>
        <taxon>Campylobacterales</taxon>
        <taxon>Sulfurimonadaceae</taxon>
        <taxon>Sulfurimonas</taxon>
    </lineage>
</organism>
<dbReference type="InterPro" id="IPR013815">
    <property type="entry name" value="ATP_grasp_subdomain_1"/>
</dbReference>
<proteinExistence type="inferred from homology"/>
<sequence length="320" mass="36274">MNIEIITMQNTCSNESALAKEKSYTNVLEAVKKAGYDVALSICNTQTDLTDIVKRKPDLLILDIQSLITEDGSTVLLSDFFTDNNINFSGSSKEALLFGSNKALAKSYLEDKGIRTPRYFTAVPGEYKRDYDIPINYPLFLQPLSSATIPHKEILPFVNNFNEFETRVCDLYALSKTPTLVEEYLDGRDFKVSIIKAEDENMLVSSIEIITLKSEKNMMNINKEIKTDIKSKTIPIEDKFIKNKVENLAIDAYIDLDIRDYGEINIKMNTNGQCFFMQVNLSPEITNTTSSFLQVFTDEHKLSYENLVKIIVDEGLSRVS</sequence>
<dbReference type="InterPro" id="IPR011095">
    <property type="entry name" value="Dala_Dala_lig_C"/>
</dbReference>
<dbReference type="GO" id="GO:0008716">
    <property type="term" value="F:D-alanine-D-alanine ligase activity"/>
    <property type="evidence" value="ECO:0007669"/>
    <property type="project" value="InterPro"/>
</dbReference>
<dbReference type="PANTHER" id="PTHR23132">
    <property type="entry name" value="D-ALANINE--D-ALANINE LIGASE"/>
    <property type="match status" value="1"/>
</dbReference>
<keyword evidence="3" id="KW-0547">Nucleotide-binding</keyword>
<dbReference type="Gene3D" id="3.30.1490.20">
    <property type="entry name" value="ATP-grasp fold, A domain"/>
    <property type="match status" value="1"/>
</dbReference>
<name>A0A975AYU3_9BACT</name>
<dbReference type="Pfam" id="PF07478">
    <property type="entry name" value="Dala_Dala_lig_C"/>
    <property type="match status" value="1"/>
</dbReference>
<dbReference type="GO" id="GO:0046872">
    <property type="term" value="F:metal ion binding"/>
    <property type="evidence" value="ECO:0007669"/>
    <property type="project" value="InterPro"/>
</dbReference>
<keyword evidence="2 5" id="KW-0436">Ligase</keyword>
<dbReference type="KEGG" id="saqt:GJV85_02625"/>
<evidence type="ECO:0000256" key="3">
    <source>
        <dbReference type="PROSITE-ProRule" id="PRU00409"/>
    </source>
</evidence>
<feature type="domain" description="ATP-grasp" evidence="4">
    <location>
        <begin position="106"/>
        <end position="308"/>
    </location>
</feature>
<gene>
    <name evidence="5" type="ORF">GJV85_02625</name>
</gene>
<evidence type="ECO:0000256" key="1">
    <source>
        <dbReference type="ARBA" id="ARBA00010871"/>
    </source>
</evidence>
<dbReference type="PANTHER" id="PTHR23132:SF14">
    <property type="entry name" value="ATP-GRASP DOMAIN-CONTAINING PROTEIN"/>
    <property type="match status" value="1"/>
</dbReference>
<dbReference type="SUPFAM" id="SSF56059">
    <property type="entry name" value="Glutathione synthetase ATP-binding domain-like"/>
    <property type="match status" value="1"/>
</dbReference>
<evidence type="ECO:0000259" key="4">
    <source>
        <dbReference type="PROSITE" id="PS50975"/>
    </source>
</evidence>
<dbReference type="PROSITE" id="PS50975">
    <property type="entry name" value="ATP_GRASP"/>
    <property type="match status" value="1"/>
</dbReference>
<comment type="similarity">
    <text evidence="1">Belongs to the D-alanine--D-alanine ligase family.</text>
</comment>
<dbReference type="GO" id="GO:0005524">
    <property type="term" value="F:ATP binding"/>
    <property type="evidence" value="ECO:0007669"/>
    <property type="project" value="UniProtKB-UniRule"/>
</dbReference>
<accession>A0A975AYU3</accession>
<dbReference type="EMBL" id="CP046072">
    <property type="protein sequence ID" value="QSZ41054.1"/>
    <property type="molecule type" value="Genomic_DNA"/>
</dbReference>
<reference evidence="5" key="2">
    <citation type="submission" date="2021-04" db="EMBL/GenBank/DDBJ databases">
        <title>Isolation and characterization of a novel species of the genus Sulfurimonas.</title>
        <authorList>
            <person name="Fukui M."/>
        </authorList>
    </citation>
    <scope>NUCLEOTIDE SEQUENCE</scope>
    <source>
        <strain evidence="5">H1576</strain>
    </source>
</reference>